<name>A0ABD2ZV61_9GENT</name>
<reference evidence="1 2" key="1">
    <citation type="submission" date="2024-11" db="EMBL/GenBank/DDBJ databases">
        <title>A near-complete genome assembly of Cinchona calisaya.</title>
        <authorList>
            <person name="Lian D.C."/>
            <person name="Zhao X.W."/>
            <person name="Wei L."/>
        </authorList>
    </citation>
    <scope>NUCLEOTIDE SEQUENCE [LARGE SCALE GENOMIC DNA]</scope>
    <source>
        <tissue evidence="1">Nenye</tissue>
    </source>
</reference>
<evidence type="ECO:0000313" key="1">
    <source>
        <dbReference type="EMBL" id="KAL3523314.1"/>
    </source>
</evidence>
<gene>
    <name evidence="1" type="ORF">ACH5RR_016148</name>
</gene>
<accession>A0ABD2ZV61</accession>
<dbReference type="EMBL" id="JBJUIK010000007">
    <property type="protein sequence ID" value="KAL3523314.1"/>
    <property type="molecule type" value="Genomic_DNA"/>
</dbReference>
<dbReference type="Proteomes" id="UP001630127">
    <property type="component" value="Unassembled WGS sequence"/>
</dbReference>
<sequence>MGSEDQYFITTFMEKADATVAAPLKKQNAVVTALAKEKNAAAVQSEAVACFNAALFPNSIHHEVKFAAAPPEDKDTAAVWVERKGKVAVVHEVVAETAATPRPIINAAVCLGLLDDSAVVIGSKTQHFAAAAMEKNKTTATRAERLDTATDRASTSATKIVETSDVAATISRRKKAVATAEQPQNTRTGIDPIMTPRFSMNLATEVLMSMPKSYVMKRDVM</sequence>
<dbReference type="AlphaFoldDB" id="A0ABD2ZV61"/>
<keyword evidence="2" id="KW-1185">Reference proteome</keyword>
<evidence type="ECO:0000313" key="2">
    <source>
        <dbReference type="Proteomes" id="UP001630127"/>
    </source>
</evidence>
<proteinExistence type="predicted"/>
<protein>
    <submittedName>
        <fullName evidence="1">Uncharacterized protein</fullName>
    </submittedName>
</protein>
<organism evidence="1 2">
    <name type="scientific">Cinchona calisaya</name>
    <dbReference type="NCBI Taxonomy" id="153742"/>
    <lineage>
        <taxon>Eukaryota</taxon>
        <taxon>Viridiplantae</taxon>
        <taxon>Streptophyta</taxon>
        <taxon>Embryophyta</taxon>
        <taxon>Tracheophyta</taxon>
        <taxon>Spermatophyta</taxon>
        <taxon>Magnoliopsida</taxon>
        <taxon>eudicotyledons</taxon>
        <taxon>Gunneridae</taxon>
        <taxon>Pentapetalae</taxon>
        <taxon>asterids</taxon>
        <taxon>lamiids</taxon>
        <taxon>Gentianales</taxon>
        <taxon>Rubiaceae</taxon>
        <taxon>Cinchonoideae</taxon>
        <taxon>Cinchoneae</taxon>
        <taxon>Cinchona</taxon>
    </lineage>
</organism>
<comment type="caution">
    <text evidence="1">The sequence shown here is derived from an EMBL/GenBank/DDBJ whole genome shotgun (WGS) entry which is preliminary data.</text>
</comment>